<evidence type="ECO:0000313" key="1">
    <source>
        <dbReference type="EMBL" id="CAF1551417.1"/>
    </source>
</evidence>
<comment type="caution">
    <text evidence="1">The sequence shown here is derived from an EMBL/GenBank/DDBJ whole genome shotgun (WGS) entry which is preliminary data.</text>
</comment>
<feature type="non-terminal residue" evidence="1">
    <location>
        <position position="1"/>
    </location>
</feature>
<organism evidence="1 2">
    <name type="scientific">Adineta ricciae</name>
    <name type="common">Rotifer</name>
    <dbReference type="NCBI Taxonomy" id="249248"/>
    <lineage>
        <taxon>Eukaryota</taxon>
        <taxon>Metazoa</taxon>
        <taxon>Spiralia</taxon>
        <taxon>Gnathifera</taxon>
        <taxon>Rotifera</taxon>
        <taxon>Eurotatoria</taxon>
        <taxon>Bdelloidea</taxon>
        <taxon>Adinetida</taxon>
        <taxon>Adinetidae</taxon>
        <taxon>Adineta</taxon>
    </lineage>
</organism>
<reference evidence="1" key="1">
    <citation type="submission" date="2021-02" db="EMBL/GenBank/DDBJ databases">
        <authorList>
            <person name="Nowell W R."/>
        </authorList>
    </citation>
    <scope>NUCLEOTIDE SEQUENCE</scope>
</reference>
<evidence type="ECO:0000313" key="2">
    <source>
        <dbReference type="Proteomes" id="UP000663852"/>
    </source>
</evidence>
<gene>
    <name evidence="1" type="ORF">EDS130_LOCUS46032</name>
</gene>
<dbReference type="OrthoDB" id="10047658at2759"/>
<protein>
    <submittedName>
        <fullName evidence="1">Uncharacterized protein</fullName>
    </submittedName>
</protein>
<dbReference type="AlphaFoldDB" id="A0A815WWT5"/>
<dbReference type="EMBL" id="CAJNOJ010001452">
    <property type="protein sequence ID" value="CAF1551417.1"/>
    <property type="molecule type" value="Genomic_DNA"/>
</dbReference>
<dbReference type="Proteomes" id="UP000663852">
    <property type="component" value="Unassembled WGS sequence"/>
</dbReference>
<accession>A0A815WWT5</accession>
<sequence>MPKFPKQRSFNRYLNLRRSIESISIENSSNLLDEEEDQIVPENSDPTNYVDFSSASILNEITDLFTFCKEQINTRFISVLLYISLRYYGHSWREISSFLDTISAMTAKTAHKWSTVLVTQDFDEFISDRRGGKHNESVYDIFPELELEAKQYVFEQCTKKEASFTAEKLAKFIDDRFYDITQLQKVHSQLVRSIESCRLDLRRFGAKHKPNAERPYFLGHERNDVVQHRQQFIEYFMKNQNHFYTITNDFEPDWKIPTVEPTILICHDESNYKSGEISAKRWIIEENAPFYNKGRGRSVMCSDFLIMHPSGPFFTLSNNEFANALTKYPDLNDDNDIYYEKNSASGSIHVGGNNYFDNENFLKQVERLFLLLPFKKAFRGHKFVLLVDNARTHTAVEYNVNDFGLKPGTRCKIDEIEYIDETNTTQTIRCRDANGIAKGLLGSAQEIGI</sequence>
<proteinExistence type="predicted"/>
<name>A0A815WWT5_ADIRI</name>